<reference evidence="7" key="1">
    <citation type="journal article" date="2019" name="Int. J. Syst. Evol. Microbiol.">
        <title>The Global Catalogue of Microorganisms (GCM) 10K type strain sequencing project: providing services to taxonomists for standard genome sequencing and annotation.</title>
        <authorList>
            <consortium name="The Broad Institute Genomics Platform"/>
            <consortium name="The Broad Institute Genome Sequencing Center for Infectious Disease"/>
            <person name="Wu L."/>
            <person name="Ma J."/>
        </authorList>
    </citation>
    <scope>NUCLEOTIDE SEQUENCE [LARGE SCALE GENOMIC DNA]</scope>
    <source>
        <strain evidence="7">NBRC 111756</strain>
    </source>
</reference>
<dbReference type="EMBL" id="JBHSWE010000001">
    <property type="protein sequence ID" value="MFC6671556.1"/>
    <property type="molecule type" value="Genomic_DNA"/>
</dbReference>
<evidence type="ECO:0000313" key="7">
    <source>
        <dbReference type="Proteomes" id="UP001596422"/>
    </source>
</evidence>
<dbReference type="Gene3D" id="1.10.287.950">
    <property type="entry name" value="Methyl-accepting chemotaxis protein"/>
    <property type="match status" value="1"/>
</dbReference>
<feature type="coiled-coil region" evidence="4">
    <location>
        <begin position="19"/>
        <end position="60"/>
    </location>
</feature>
<dbReference type="SMART" id="SM00283">
    <property type="entry name" value="MA"/>
    <property type="match status" value="1"/>
</dbReference>
<dbReference type="Proteomes" id="UP001596422">
    <property type="component" value="Unassembled WGS sequence"/>
</dbReference>
<dbReference type="Pfam" id="PF00015">
    <property type="entry name" value="MCPsignal"/>
    <property type="match status" value="1"/>
</dbReference>
<dbReference type="InterPro" id="IPR004089">
    <property type="entry name" value="MCPsignal_dom"/>
</dbReference>
<name>A0ABW2A2E3_9GAMM</name>
<evidence type="ECO:0000256" key="2">
    <source>
        <dbReference type="ARBA" id="ARBA00023224"/>
    </source>
</evidence>
<keyword evidence="2 3" id="KW-0807">Transducer</keyword>
<dbReference type="SUPFAM" id="SSF58104">
    <property type="entry name" value="Methyl-accepting chemotaxis protein (MCP) signaling domain"/>
    <property type="match status" value="1"/>
</dbReference>
<dbReference type="PANTHER" id="PTHR32089">
    <property type="entry name" value="METHYL-ACCEPTING CHEMOTAXIS PROTEIN MCPB"/>
    <property type="match status" value="1"/>
</dbReference>
<comment type="subcellular location">
    <subcellularLocation>
        <location evidence="1">Membrane</location>
    </subcellularLocation>
</comment>
<protein>
    <submittedName>
        <fullName evidence="6">Methyl-accepting chemotaxis protein</fullName>
    </submittedName>
</protein>
<sequence length="374" mass="40483">MSFVTGLLEWMINDKSSVASMREAELQRLQAELAVAQRQAEEARQQAEKWRQALAESENGRVHYESELQALSLRMRRMRKSFAWLDENLLGSSTAIGAAVSVSRAAGERIEQLATELTGVTQLQGQQFTTFEALSGELQQISGIVGEIGKIASQTNLLSVNAAIEAARAGEHGRGFAIVAGEVRALSATTASSAKAADGLLQRLAAASSELADLNQTLSSNIDGIASGTVSTLDGLGMELERISATQAGLECANWRARLELAMIDETFLRTDVIAYVNNPAGQARAAIPSSRDCGIGKWYGAPEVRQRFAGQHRFLALEKPHDLVHQHAERAIMLADAGDTDGAREQARRMEEQYRSVEAILLELVGQIPETPQ</sequence>
<evidence type="ECO:0000256" key="1">
    <source>
        <dbReference type="ARBA" id="ARBA00004370"/>
    </source>
</evidence>
<feature type="domain" description="Methyl-accepting transducer" evidence="5">
    <location>
        <begin position="39"/>
        <end position="275"/>
    </location>
</feature>
<evidence type="ECO:0000259" key="5">
    <source>
        <dbReference type="PROSITE" id="PS50111"/>
    </source>
</evidence>
<proteinExistence type="predicted"/>
<dbReference type="RefSeq" id="WP_379910059.1">
    <property type="nucleotide sequence ID" value="NZ_JBHSWE010000001.1"/>
</dbReference>
<keyword evidence="4" id="KW-0175">Coiled coil</keyword>
<evidence type="ECO:0000313" key="6">
    <source>
        <dbReference type="EMBL" id="MFC6671556.1"/>
    </source>
</evidence>
<dbReference type="InterPro" id="IPR025991">
    <property type="entry name" value="Chemoreceptor_zinc-bind_dom"/>
</dbReference>
<dbReference type="Pfam" id="PF13682">
    <property type="entry name" value="CZB"/>
    <property type="match status" value="1"/>
</dbReference>
<dbReference type="PANTHER" id="PTHR32089:SF112">
    <property type="entry name" value="LYSOZYME-LIKE PROTEIN-RELATED"/>
    <property type="match status" value="1"/>
</dbReference>
<evidence type="ECO:0000256" key="3">
    <source>
        <dbReference type="PROSITE-ProRule" id="PRU00284"/>
    </source>
</evidence>
<evidence type="ECO:0000256" key="4">
    <source>
        <dbReference type="SAM" id="Coils"/>
    </source>
</evidence>
<gene>
    <name evidence="6" type="ORF">ACFQDL_16865</name>
</gene>
<dbReference type="PROSITE" id="PS50111">
    <property type="entry name" value="CHEMOTAXIS_TRANSDUC_2"/>
    <property type="match status" value="1"/>
</dbReference>
<accession>A0ABW2A2E3</accession>
<dbReference type="Gene3D" id="1.20.120.30">
    <property type="entry name" value="Aspartate receptor, ligand-binding domain"/>
    <property type="match status" value="1"/>
</dbReference>
<organism evidence="6 7">
    <name type="scientific">Marinobacterium aestuariivivens</name>
    <dbReference type="NCBI Taxonomy" id="1698799"/>
    <lineage>
        <taxon>Bacteria</taxon>
        <taxon>Pseudomonadati</taxon>
        <taxon>Pseudomonadota</taxon>
        <taxon>Gammaproteobacteria</taxon>
        <taxon>Oceanospirillales</taxon>
        <taxon>Oceanospirillaceae</taxon>
        <taxon>Marinobacterium</taxon>
    </lineage>
</organism>
<keyword evidence="7" id="KW-1185">Reference proteome</keyword>
<comment type="caution">
    <text evidence="6">The sequence shown here is derived from an EMBL/GenBank/DDBJ whole genome shotgun (WGS) entry which is preliminary data.</text>
</comment>